<gene>
    <name evidence="2" type="ORF">KS2013_1656</name>
</gene>
<sequence>MKGLRFYFPLIALVTVAFALTIYISFIEQTDCAVIFNTSVSLLALLELCFLLPAIVFITSLYFCYFSYASSSGEDQFPPKSVPWPKKLKVLKGRRAKLAKVSGYLFPLFALAIVWLGVSTFSAISEGLSIPELNTQIIKQC</sequence>
<keyword evidence="1" id="KW-0472">Membrane</keyword>
<protein>
    <submittedName>
        <fullName evidence="2">Uncharacterized protein</fullName>
    </submittedName>
</protein>
<dbReference type="STRING" id="1144748.KS2013_1656"/>
<accession>A0A1B3BC30</accession>
<name>A0A1B3BC30_9GAMM</name>
<dbReference type="Proteomes" id="UP000094147">
    <property type="component" value="Chromosome"/>
</dbReference>
<evidence type="ECO:0000313" key="2">
    <source>
        <dbReference type="EMBL" id="AOE50366.1"/>
    </source>
</evidence>
<proteinExistence type="predicted"/>
<reference evidence="3" key="1">
    <citation type="submission" date="2015-08" db="EMBL/GenBank/DDBJ databases">
        <authorList>
            <person name="Kim K.M."/>
        </authorList>
    </citation>
    <scope>NUCLEOTIDE SEQUENCE [LARGE SCALE GENOMIC DNA]</scope>
    <source>
        <strain evidence="3">KCTC 23892</strain>
    </source>
</reference>
<keyword evidence="3" id="KW-1185">Reference proteome</keyword>
<dbReference type="EMBL" id="CP012418">
    <property type="protein sequence ID" value="AOE50366.1"/>
    <property type="molecule type" value="Genomic_DNA"/>
</dbReference>
<organism evidence="2 3">
    <name type="scientific">Kangiella sediminilitoris</name>
    <dbReference type="NCBI Taxonomy" id="1144748"/>
    <lineage>
        <taxon>Bacteria</taxon>
        <taxon>Pseudomonadati</taxon>
        <taxon>Pseudomonadota</taxon>
        <taxon>Gammaproteobacteria</taxon>
        <taxon>Kangiellales</taxon>
        <taxon>Kangiellaceae</taxon>
        <taxon>Kangiella</taxon>
    </lineage>
</organism>
<dbReference type="AlphaFoldDB" id="A0A1B3BC30"/>
<evidence type="ECO:0000256" key="1">
    <source>
        <dbReference type="SAM" id="Phobius"/>
    </source>
</evidence>
<feature type="transmembrane region" description="Helical" evidence="1">
    <location>
        <begin position="104"/>
        <end position="124"/>
    </location>
</feature>
<keyword evidence="1" id="KW-0812">Transmembrane</keyword>
<dbReference type="KEGG" id="ksd:KS2013_1656"/>
<keyword evidence="1" id="KW-1133">Transmembrane helix</keyword>
<feature type="transmembrane region" description="Helical" evidence="1">
    <location>
        <begin position="39"/>
        <end position="65"/>
    </location>
</feature>
<feature type="transmembrane region" description="Helical" evidence="1">
    <location>
        <begin position="7"/>
        <end position="27"/>
    </location>
</feature>
<evidence type="ECO:0000313" key="3">
    <source>
        <dbReference type="Proteomes" id="UP000094147"/>
    </source>
</evidence>